<dbReference type="RefSeq" id="XP_029347873.1">
    <property type="nucleotide sequence ID" value="XM_029492013.1"/>
</dbReference>
<proteinExistence type="predicted"/>
<reference evidence="2" key="2">
    <citation type="submission" date="2022-06" db="UniProtKB">
        <authorList>
            <consortium name="EnsemblMetazoa"/>
        </authorList>
    </citation>
    <scope>IDENTIFICATION</scope>
</reference>
<dbReference type="KEGG" id="api:115034680"/>
<reference evidence="3" key="1">
    <citation type="submission" date="2010-06" db="EMBL/GenBank/DDBJ databases">
        <authorList>
            <person name="Jiang H."/>
            <person name="Abraham K."/>
            <person name="Ali S."/>
            <person name="Alsbrooks S.L."/>
            <person name="Anim B.N."/>
            <person name="Anosike U.S."/>
            <person name="Attaway T."/>
            <person name="Bandaranaike D.P."/>
            <person name="Battles P.K."/>
            <person name="Bell S.N."/>
            <person name="Bell A.V."/>
            <person name="Beltran B."/>
            <person name="Bickham C."/>
            <person name="Bustamante Y."/>
            <person name="Caleb T."/>
            <person name="Canada A."/>
            <person name="Cardenas V."/>
            <person name="Carter K."/>
            <person name="Chacko J."/>
            <person name="Chandrabose M.N."/>
            <person name="Chavez D."/>
            <person name="Chavez A."/>
            <person name="Chen L."/>
            <person name="Chu H.-S."/>
            <person name="Claassen K.J."/>
            <person name="Cockrell R."/>
            <person name="Collins M."/>
            <person name="Cooper J.A."/>
            <person name="Cree A."/>
            <person name="Curry S.M."/>
            <person name="Da Y."/>
            <person name="Dao M.D."/>
            <person name="Das B."/>
            <person name="Davila M.-L."/>
            <person name="Davy-Carroll L."/>
            <person name="Denson S."/>
            <person name="Dinh H."/>
            <person name="Ebong V.E."/>
            <person name="Edwards J.R."/>
            <person name="Egan A."/>
            <person name="El-Daye J."/>
            <person name="Escobedo L."/>
            <person name="Fernandez S."/>
            <person name="Fernando P.R."/>
            <person name="Flagg N."/>
            <person name="Forbes L.D."/>
            <person name="Fowler R.G."/>
            <person name="Fu Q."/>
            <person name="Gabisi R.A."/>
            <person name="Ganer J."/>
            <person name="Garbino Pronczuk A."/>
            <person name="Garcia R.M."/>
            <person name="Garner T."/>
            <person name="Garrett T.E."/>
            <person name="Gonzalez D.A."/>
            <person name="Hamid H."/>
            <person name="Hawkins E.S."/>
            <person name="Hirani K."/>
            <person name="Hogues M.E."/>
            <person name="Hollins B."/>
            <person name="Hsiao C.-H."/>
            <person name="Jabil R."/>
            <person name="James M.L."/>
            <person name="Jhangiani S.N."/>
            <person name="Johnson B."/>
            <person name="Johnson Q."/>
            <person name="Joshi V."/>
            <person name="Kalu J.B."/>
            <person name="Kam C."/>
            <person name="Kashfia A."/>
            <person name="Keebler J."/>
            <person name="Kisamo H."/>
            <person name="Kovar C.L."/>
            <person name="Lago L.A."/>
            <person name="Lai C.-Y."/>
            <person name="Laidlaw J."/>
            <person name="Lara F."/>
            <person name="Le T.-K."/>
            <person name="Lee S.L."/>
            <person name="Legall F.H."/>
            <person name="Lemon S.J."/>
            <person name="Lewis L.R."/>
            <person name="Li B."/>
            <person name="Liu Y."/>
            <person name="Liu Y.-S."/>
            <person name="Lopez J."/>
            <person name="Lozado R.J."/>
            <person name="Lu J."/>
            <person name="Madu R.C."/>
            <person name="Maheshwari M."/>
            <person name="Maheshwari R."/>
            <person name="Malloy K."/>
            <person name="Martinez E."/>
            <person name="Mathew T."/>
            <person name="Mercado I.C."/>
            <person name="Mercado C."/>
            <person name="Meyer B."/>
            <person name="Montgomery K."/>
            <person name="Morgan M.B."/>
            <person name="Munidasa M."/>
            <person name="Nazareth L.V."/>
            <person name="Nelson J."/>
            <person name="Ng B.M."/>
            <person name="Nguyen N.B."/>
            <person name="Nguyen P.Q."/>
            <person name="Nguyen T."/>
            <person name="Obregon M."/>
            <person name="Okwuonu G.O."/>
            <person name="Onwere C.G."/>
            <person name="Orozco G."/>
            <person name="Parra A."/>
            <person name="Patel S."/>
            <person name="Patil S."/>
            <person name="Perez A."/>
            <person name="Perez Y."/>
            <person name="Pham C."/>
            <person name="Primus E.L."/>
            <person name="Pu L.-L."/>
            <person name="Puazo M."/>
            <person name="Qin X."/>
            <person name="Quiroz J.B."/>
            <person name="Reese J."/>
            <person name="Richards S."/>
            <person name="Rives C.M."/>
            <person name="Robberts R."/>
            <person name="Ruiz S.J."/>
            <person name="Ruiz M.J."/>
            <person name="Santibanez J."/>
            <person name="Schneider B.W."/>
            <person name="Sisson I."/>
            <person name="Smith M."/>
            <person name="Sodergren E."/>
            <person name="Song X.-Z."/>
            <person name="Song B.B."/>
            <person name="Summersgill H."/>
            <person name="Thelus R."/>
            <person name="Thornton R.D."/>
            <person name="Trejos Z.Y."/>
            <person name="Usmani K."/>
            <person name="Vattathil S."/>
            <person name="Villasana D."/>
            <person name="Walker D.L."/>
            <person name="Wang S."/>
            <person name="Wang K."/>
            <person name="White C.S."/>
            <person name="Williams A.C."/>
            <person name="Williamson J."/>
            <person name="Wilson K."/>
            <person name="Woghiren I.O."/>
            <person name="Woodworth J.R."/>
            <person name="Worley K.C."/>
            <person name="Wright R.A."/>
            <person name="Wu W."/>
            <person name="Young L."/>
            <person name="Zhang L."/>
            <person name="Zhang J."/>
            <person name="Zhu Y."/>
            <person name="Muzny D.M."/>
            <person name="Weinstock G."/>
            <person name="Gibbs R.A."/>
        </authorList>
    </citation>
    <scope>NUCLEOTIDE SEQUENCE [LARGE SCALE GENOMIC DNA]</scope>
    <source>
        <strain evidence="3">LSR1</strain>
    </source>
</reference>
<dbReference type="Pfam" id="PF01344">
    <property type="entry name" value="Kelch_1"/>
    <property type="match status" value="1"/>
</dbReference>
<accession>A0A8R2JUT8</accession>
<keyword evidence="3" id="KW-1185">Reference proteome</keyword>
<dbReference type="EnsemblMetazoa" id="XM_029492013.1">
    <property type="protein sequence ID" value="XP_029347873.1"/>
    <property type="gene ID" value="LOC115034680"/>
</dbReference>
<dbReference type="Proteomes" id="UP000007819">
    <property type="component" value="Chromosome X"/>
</dbReference>
<organism evidence="2 3">
    <name type="scientific">Acyrthosiphon pisum</name>
    <name type="common">Pea aphid</name>
    <dbReference type="NCBI Taxonomy" id="7029"/>
    <lineage>
        <taxon>Eukaryota</taxon>
        <taxon>Metazoa</taxon>
        <taxon>Ecdysozoa</taxon>
        <taxon>Arthropoda</taxon>
        <taxon>Hexapoda</taxon>
        <taxon>Insecta</taxon>
        <taxon>Pterygota</taxon>
        <taxon>Neoptera</taxon>
        <taxon>Paraneoptera</taxon>
        <taxon>Hemiptera</taxon>
        <taxon>Sternorrhyncha</taxon>
        <taxon>Aphidomorpha</taxon>
        <taxon>Aphidoidea</taxon>
        <taxon>Aphididae</taxon>
        <taxon>Macrosiphini</taxon>
        <taxon>Acyrthosiphon</taxon>
    </lineage>
</organism>
<evidence type="ECO:0000313" key="3">
    <source>
        <dbReference type="Proteomes" id="UP000007819"/>
    </source>
</evidence>
<dbReference type="SMART" id="SM00612">
    <property type="entry name" value="Kelch"/>
    <property type="match status" value="1"/>
</dbReference>
<evidence type="ECO:0000256" key="1">
    <source>
        <dbReference type="ARBA" id="ARBA00022441"/>
    </source>
</evidence>
<dbReference type="AlphaFoldDB" id="A0A8R2JUT8"/>
<protein>
    <submittedName>
        <fullName evidence="2">Uncharacterized protein</fullName>
    </submittedName>
</protein>
<dbReference type="OrthoDB" id="45365at2759"/>
<dbReference type="SUPFAM" id="SSF117281">
    <property type="entry name" value="Kelch motif"/>
    <property type="match status" value="1"/>
</dbReference>
<sequence length="120" mass="13675">MCNLLDKRKCYTTWYDPPTPVSQISTNGRTLVIGVLDNVMYAIGGACQELGSSVYLKSVEAYSPISKVWSPIEDMYLSRYNPSVVRLKKKMEKLKTYFMMNSSRCITLSPDPLSKLCWET</sequence>
<dbReference type="Gene3D" id="2.120.10.80">
    <property type="entry name" value="Kelch-type beta propeller"/>
    <property type="match status" value="1"/>
</dbReference>
<keyword evidence="1" id="KW-0880">Kelch repeat</keyword>
<evidence type="ECO:0000313" key="2">
    <source>
        <dbReference type="EnsemblMetazoa" id="XP_029347873.1"/>
    </source>
</evidence>
<dbReference type="InterPro" id="IPR015915">
    <property type="entry name" value="Kelch-typ_b-propeller"/>
</dbReference>
<name>A0A8R2JUT8_ACYPI</name>
<dbReference type="InterPro" id="IPR006652">
    <property type="entry name" value="Kelch_1"/>
</dbReference>
<dbReference type="GeneID" id="115034680"/>